<comment type="caution">
    <text evidence="3">The sequence shown here is derived from an EMBL/GenBank/DDBJ whole genome shotgun (WGS) entry which is preliminary data.</text>
</comment>
<keyword evidence="4" id="KW-1185">Reference proteome</keyword>
<dbReference type="OrthoDB" id="9859934at2"/>
<sequence length="176" mass="19613">MKTSTKIVITAVGVIIALLVASMVLWRNHLETFLIQAEAANNYKAVPVEYFEKLNFSANWDVKIRQGKVYKVEVANENGGFEKTVIENSAGTLHFKKNSTTANDNSIKVKITAPALRAIKTMGSTKIEMKNFNTDSLDVALQHGDYFRGIDNVFKYVSFQSSGTVNIEVYDDPNIN</sequence>
<dbReference type="AlphaFoldDB" id="L8JXR2"/>
<dbReference type="Gene3D" id="2.160.20.120">
    <property type="match status" value="1"/>
</dbReference>
<evidence type="ECO:0000313" key="4">
    <source>
        <dbReference type="Proteomes" id="UP000011135"/>
    </source>
</evidence>
<proteinExistence type="predicted"/>
<dbReference type="Pfam" id="PF10988">
    <property type="entry name" value="DUF2807"/>
    <property type="match status" value="1"/>
</dbReference>
<dbReference type="InterPro" id="IPR021255">
    <property type="entry name" value="DUF2807"/>
</dbReference>
<evidence type="ECO:0000259" key="2">
    <source>
        <dbReference type="Pfam" id="PF10988"/>
    </source>
</evidence>
<protein>
    <recommendedName>
        <fullName evidence="2">Putative auto-transporter adhesin head GIN domain-containing protein</fullName>
    </recommendedName>
</protein>
<name>L8JXR2_9BACT</name>
<keyword evidence="1" id="KW-0472">Membrane</keyword>
<reference evidence="3 4" key="1">
    <citation type="submission" date="2012-12" db="EMBL/GenBank/DDBJ databases">
        <title>Genome assembly of Fulvivirga imtechensis AK7.</title>
        <authorList>
            <person name="Nupur N."/>
            <person name="Khatri I."/>
            <person name="Kumar R."/>
            <person name="Subramanian S."/>
            <person name="Pinnaka A."/>
        </authorList>
    </citation>
    <scope>NUCLEOTIDE SEQUENCE [LARGE SCALE GENOMIC DNA]</scope>
    <source>
        <strain evidence="3 4">AK7</strain>
    </source>
</reference>
<accession>L8JXR2</accession>
<feature type="transmembrane region" description="Helical" evidence="1">
    <location>
        <begin position="7"/>
        <end position="26"/>
    </location>
</feature>
<dbReference type="Proteomes" id="UP000011135">
    <property type="component" value="Unassembled WGS sequence"/>
</dbReference>
<dbReference type="STRING" id="1237149.C900_02012"/>
<gene>
    <name evidence="3" type="ORF">C900_02012</name>
</gene>
<organism evidence="3 4">
    <name type="scientific">Fulvivirga imtechensis AK7</name>
    <dbReference type="NCBI Taxonomy" id="1237149"/>
    <lineage>
        <taxon>Bacteria</taxon>
        <taxon>Pseudomonadati</taxon>
        <taxon>Bacteroidota</taxon>
        <taxon>Cytophagia</taxon>
        <taxon>Cytophagales</taxon>
        <taxon>Fulvivirgaceae</taxon>
        <taxon>Fulvivirga</taxon>
    </lineage>
</organism>
<feature type="domain" description="Putative auto-transporter adhesin head GIN" evidence="2">
    <location>
        <begin position="51"/>
        <end position="166"/>
    </location>
</feature>
<dbReference type="RefSeq" id="WP_009579459.1">
    <property type="nucleotide sequence ID" value="NZ_AMZN01000029.1"/>
</dbReference>
<keyword evidence="1" id="KW-0812">Transmembrane</keyword>
<evidence type="ECO:0000313" key="3">
    <source>
        <dbReference type="EMBL" id="ELR72017.1"/>
    </source>
</evidence>
<dbReference type="EMBL" id="AMZN01000029">
    <property type="protein sequence ID" value="ELR72017.1"/>
    <property type="molecule type" value="Genomic_DNA"/>
</dbReference>
<keyword evidence="1" id="KW-1133">Transmembrane helix</keyword>
<evidence type="ECO:0000256" key="1">
    <source>
        <dbReference type="SAM" id="Phobius"/>
    </source>
</evidence>